<keyword evidence="1" id="KW-0812">Transmembrane</keyword>
<dbReference type="OrthoDB" id="662998at2"/>
<organism evidence="2 3">
    <name type="scientific">Pedobacter terrae</name>
    <dbReference type="NCBI Taxonomy" id="405671"/>
    <lineage>
        <taxon>Bacteria</taxon>
        <taxon>Pseudomonadati</taxon>
        <taxon>Bacteroidota</taxon>
        <taxon>Sphingobacteriia</taxon>
        <taxon>Sphingobacteriales</taxon>
        <taxon>Sphingobacteriaceae</taxon>
        <taxon>Pedobacter</taxon>
    </lineage>
</organism>
<name>A0A1G7U8K7_9SPHI</name>
<keyword evidence="3" id="KW-1185">Reference proteome</keyword>
<gene>
    <name evidence="2" type="ORF">SAMN05421827_106215</name>
</gene>
<sequence length="329" mass="38405">MNKGLSIFWIIYMLFFAIPFPMFIYYNTKDDSIPNLVSDNPWYSLSILVISMLFWAILLIGYFQKWVIRNFSIKHNIEKLKTTGEPREAKIFESTRIHQKGAAYDTYELTLQFKNLSGSMVMQKAMVNDAKPYERRYEGGKTVGILLDKEVKKVPYFIFASTEVSIKKMTIFLTSLAWLAFACLVVWYYVYSYSVESNGMGWRFMGIGHPLLTCAFMLLLYRAFGAFIAKKFIGKPDQLFLIKFKGTQTTARLIKVSQTGTYINEQPMVDFELEFTDQFDRKHRANIKKIVDLLDLDSVRQPYFSIFYLNENPQKIAFESDLNELKGEF</sequence>
<protein>
    <recommendedName>
        <fullName evidence="4">Transmembrane protein</fullName>
    </recommendedName>
</protein>
<keyword evidence="1" id="KW-0472">Membrane</keyword>
<evidence type="ECO:0000313" key="2">
    <source>
        <dbReference type="EMBL" id="SDG43641.1"/>
    </source>
</evidence>
<dbReference type="RefSeq" id="WP_090499361.1">
    <property type="nucleotide sequence ID" value="NZ_FNCH01000006.1"/>
</dbReference>
<evidence type="ECO:0000256" key="1">
    <source>
        <dbReference type="SAM" id="Phobius"/>
    </source>
</evidence>
<feature type="transmembrane region" description="Helical" evidence="1">
    <location>
        <begin position="7"/>
        <end position="26"/>
    </location>
</feature>
<reference evidence="3" key="1">
    <citation type="submission" date="2016-10" db="EMBL/GenBank/DDBJ databases">
        <authorList>
            <person name="Varghese N."/>
            <person name="Submissions S."/>
        </authorList>
    </citation>
    <scope>NUCLEOTIDE SEQUENCE [LARGE SCALE GENOMIC DNA]</scope>
    <source>
        <strain evidence="3">DSM 17933</strain>
    </source>
</reference>
<proteinExistence type="predicted"/>
<evidence type="ECO:0000313" key="3">
    <source>
        <dbReference type="Proteomes" id="UP000199643"/>
    </source>
</evidence>
<dbReference type="AlphaFoldDB" id="A0A1G7U8K7"/>
<dbReference type="EMBL" id="FNCH01000006">
    <property type="protein sequence ID" value="SDG43641.1"/>
    <property type="molecule type" value="Genomic_DNA"/>
</dbReference>
<feature type="transmembrane region" description="Helical" evidence="1">
    <location>
        <begin position="202"/>
        <end position="221"/>
    </location>
</feature>
<evidence type="ECO:0008006" key="4">
    <source>
        <dbReference type="Google" id="ProtNLM"/>
    </source>
</evidence>
<feature type="transmembrane region" description="Helical" evidence="1">
    <location>
        <begin position="171"/>
        <end position="190"/>
    </location>
</feature>
<accession>A0A1G7U8K7</accession>
<dbReference type="Proteomes" id="UP000199643">
    <property type="component" value="Unassembled WGS sequence"/>
</dbReference>
<dbReference type="STRING" id="405671.SAMN05421827_106215"/>
<keyword evidence="1" id="KW-1133">Transmembrane helix</keyword>
<feature type="transmembrane region" description="Helical" evidence="1">
    <location>
        <begin position="42"/>
        <end position="63"/>
    </location>
</feature>